<keyword evidence="3" id="KW-1185">Reference proteome</keyword>
<dbReference type="EMBL" id="VIFM01000073">
    <property type="protein sequence ID" value="TQF14256.1"/>
    <property type="molecule type" value="Genomic_DNA"/>
</dbReference>
<protein>
    <recommendedName>
        <fullName evidence="4">Lipoprotein</fullName>
    </recommendedName>
</protein>
<evidence type="ECO:0000256" key="1">
    <source>
        <dbReference type="SAM" id="SignalP"/>
    </source>
</evidence>
<comment type="caution">
    <text evidence="2">The sequence shown here is derived from an EMBL/GenBank/DDBJ whole genome shotgun (WGS) entry which is preliminary data.</text>
</comment>
<feature type="signal peptide" evidence="1">
    <location>
        <begin position="1"/>
        <end position="24"/>
    </location>
</feature>
<dbReference type="AlphaFoldDB" id="A0A540WZ33"/>
<name>A0A540WZ33_9BACT</name>
<dbReference type="OrthoDB" id="5523774at2"/>
<proteinExistence type="predicted"/>
<evidence type="ECO:0008006" key="4">
    <source>
        <dbReference type="Google" id="ProtNLM"/>
    </source>
</evidence>
<keyword evidence="1" id="KW-0732">Signal</keyword>
<dbReference type="RefSeq" id="WP_141644030.1">
    <property type="nucleotide sequence ID" value="NZ_VIFM01000073.1"/>
</dbReference>
<feature type="chain" id="PRO_5022009798" description="Lipoprotein" evidence="1">
    <location>
        <begin position="25"/>
        <end position="230"/>
    </location>
</feature>
<gene>
    <name evidence="2" type="ORF">FJV41_19585</name>
</gene>
<organism evidence="2 3">
    <name type="scientific">Myxococcus llanfairpwllgwyngyllgogerychwyrndrobwllllantysiliogogogochensis</name>
    <dbReference type="NCBI Taxonomy" id="2590453"/>
    <lineage>
        <taxon>Bacteria</taxon>
        <taxon>Pseudomonadati</taxon>
        <taxon>Myxococcota</taxon>
        <taxon>Myxococcia</taxon>
        <taxon>Myxococcales</taxon>
        <taxon>Cystobacterineae</taxon>
        <taxon>Myxococcaceae</taxon>
        <taxon>Myxococcus</taxon>
    </lineage>
</organism>
<reference evidence="2 3" key="1">
    <citation type="submission" date="2019-06" db="EMBL/GenBank/DDBJ databases">
        <authorList>
            <person name="Livingstone P."/>
            <person name="Whitworth D."/>
        </authorList>
    </citation>
    <scope>NUCLEOTIDE SEQUENCE [LARGE SCALE GENOMIC DNA]</scope>
    <source>
        <strain evidence="2 3">AM401</strain>
    </source>
</reference>
<sequence length="230" mass="24966">MARVRSGAWGLLVWGLLSAGQAAAQRTPFKWEVPGVVGVVEVTQPVLSSGVPVKLSAVRSKARPEDILQALVDRFLSWGLHVPPESRQPQLLREPMITAIDTRAFVSYTAILQPNPDGTTTVFLGQADLSQGPRPQSNVAPIYPGGVGMMQTDMEGARTLVYSVSAKAADVEVFYRNELTQAGFEEVEPRVYRSSQDEMQLKLTPAKDGRLAVIIVRRTVSPEDAKPAGD</sequence>
<evidence type="ECO:0000313" key="3">
    <source>
        <dbReference type="Proteomes" id="UP000315369"/>
    </source>
</evidence>
<accession>A0A540WZ33</accession>
<dbReference type="Proteomes" id="UP000315369">
    <property type="component" value="Unassembled WGS sequence"/>
</dbReference>
<evidence type="ECO:0000313" key="2">
    <source>
        <dbReference type="EMBL" id="TQF14256.1"/>
    </source>
</evidence>